<dbReference type="AlphaFoldDB" id="A0A4Y2X1Y4"/>
<name>A0A4Y2X1Y4_ARAVE</name>
<dbReference type="InterPro" id="IPR025724">
    <property type="entry name" value="GAG-pre-integrase_dom"/>
</dbReference>
<dbReference type="Gene3D" id="3.30.890.10">
    <property type="entry name" value="Methyl-cpg-binding Protein 2, Chain A"/>
    <property type="match status" value="1"/>
</dbReference>
<organism evidence="2 3">
    <name type="scientific">Araneus ventricosus</name>
    <name type="common">Orbweaver spider</name>
    <name type="synonym">Epeira ventricosa</name>
    <dbReference type="NCBI Taxonomy" id="182803"/>
    <lineage>
        <taxon>Eukaryota</taxon>
        <taxon>Metazoa</taxon>
        <taxon>Ecdysozoa</taxon>
        <taxon>Arthropoda</taxon>
        <taxon>Chelicerata</taxon>
        <taxon>Arachnida</taxon>
        <taxon>Araneae</taxon>
        <taxon>Araneomorphae</taxon>
        <taxon>Entelegynae</taxon>
        <taxon>Araneoidea</taxon>
        <taxon>Araneidae</taxon>
        <taxon>Araneus</taxon>
    </lineage>
</organism>
<evidence type="ECO:0000313" key="3">
    <source>
        <dbReference type="Proteomes" id="UP000499080"/>
    </source>
</evidence>
<proteinExistence type="predicted"/>
<evidence type="ECO:0000313" key="2">
    <source>
        <dbReference type="EMBL" id="GBO43146.1"/>
    </source>
</evidence>
<feature type="domain" description="GAG-pre-integrase" evidence="1">
    <location>
        <begin position="25"/>
        <end position="83"/>
    </location>
</feature>
<evidence type="ECO:0000259" key="1">
    <source>
        <dbReference type="Pfam" id="PF13976"/>
    </source>
</evidence>
<protein>
    <recommendedName>
        <fullName evidence="1">GAG-pre-integrase domain-containing protein</fullName>
    </recommendedName>
</protein>
<dbReference type="InterPro" id="IPR016177">
    <property type="entry name" value="DNA-bd_dom_sf"/>
</dbReference>
<sequence length="256" mass="29438">MVENYFRLEKKTDYIMYILLFLKRKSNPIALNASNKNNLEDWHRKFCHINPRYIINTSKNESVKDLPIFKNEQLNCEVCKLAKTKRKSFKPIGKIKSTKPLQLLHMDVCGPLPSQSLRGHSGKALDPNDSKFYISTESNSDLESEIPITGEILEDVKVKSEFSGDPNAEGFEPDSKSNLLKTVTWSRQAVPRKDGSRTDIYYRIEGTNTRFRSHNDVKTYCELNGIEYNEGMFNFSGKDPYSGDVKYNEENSNTNI</sequence>
<dbReference type="Pfam" id="PF13976">
    <property type="entry name" value="gag_pre-integrs"/>
    <property type="match status" value="1"/>
</dbReference>
<dbReference type="Proteomes" id="UP000499080">
    <property type="component" value="Unassembled WGS sequence"/>
</dbReference>
<dbReference type="GO" id="GO:0003677">
    <property type="term" value="F:DNA binding"/>
    <property type="evidence" value="ECO:0007669"/>
    <property type="project" value="InterPro"/>
</dbReference>
<dbReference type="SUPFAM" id="SSF54171">
    <property type="entry name" value="DNA-binding domain"/>
    <property type="match status" value="1"/>
</dbReference>
<reference evidence="2 3" key="1">
    <citation type="journal article" date="2019" name="Sci. Rep.">
        <title>Orb-weaving spider Araneus ventricosus genome elucidates the spidroin gene catalogue.</title>
        <authorList>
            <person name="Kono N."/>
            <person name="Nakamura H."/>
            <person name="Ohtoshi R."/>
            <person name="Moran D.A.P."/>
            <person name="Shinohara A."/>
            <person name="Yoshida Y."/>
            <person name="Fujiwara M."/>
            <person name="Mori M."/>
            <person name="Tomita M."/>
            <person name="Arakawa K."/>
        </authorList>
    </citation>
    <scope>NUCLEOTIDE SEQUENCE [LARGE SCALE GENOMIC DNA]</scope>
</reference>
<gene>
    <name evidence="2" type="ORF">AVEN_21669_1</name>
</gene>
<comment type="caution">
    <text evidence="2">The sequence shown here is derived from an EMBL/GenBank/DDBJ whole genome shotgun (WGS) entry which is preliminary data.</text>
</comment>
<keyword evidence="3" id="KW-1185">Reference proteome</keyword>
<dbReference type="EMBL" id="BGPR01069513">
    <property type="protein sequence ID" value="GBO43146.1"/>
    <property type="molecule type" value="Genomic_DNA"/>
</dbReference>
<accession>A0A4Y2X1Y4</accession>